<evidence type="ECO:0000256" key="1">
    <source>
        <dbReference type="SAM" id="Phobius"/>
    </source>
</evidence>
<feature type="transmembrane region" description="Helical" evidence="1">
    <location>
        <begin position="210"/>
        <end position="227"/>
    </location>
</feature>
<organism evidence="2 3">
    <name type="scientific">Trichlorobacter thiogenes</name>
    <dbReference type="NCBI Taxonomy" id="115783"/>
    <lineage>
        <taxon>Bacteria</taxon>
        <taxon>Pseudomonadati</taxon>
        <taxon>Thermodesulfobacteriota</taxon>
        <taxon>Desulfuromonadia</taxon>
        <taxon>Geobacterales</taxon>
        <taxon>Geobacteraceae</taxon>
        <taxon>Trichlorobacter</taxon>
    </lineage>
</organism>
<name>A0A1T4K5C0_9BACT</name>
<evidence type="ECO:0000313" key="2">
    <source>
        <dbReference type="EMBL" id="SJZ37505.1"/>
    </source>
</evidence>
<dbReference type="Pfam" id="PF09930">
    <property type="entry name" value="DUF2162"/>
    <property type="match status" value="1"/>
</dbReference>
<dbReference type="RefSeq" id="WP_078788614.1">
    <property type="nucleotide sequence ID" value="NZ_FUWR01000001.1"/>
</dbReference>
<dbReference type="PIRSF" id="PIRSF037409">
    <property type="entry name" value="UCP037409_transporter"/>
    <property type="match status" value="1"/>
</dbReference>
<feature type="transmembrane region" description="Helical" evidence="1">
    <location>
        <begin position="37"/>
        <end position="59"/>
    </location>
</feature>
<gene>
    <name evidence="2" type="ORF">SAMN02745119_00317</name>
</gene>
<evidence type="ECO:0000313" key="3">
    <source>
        <dbReference type="Proteomes" id="UP000190102"/>
    </source>
</evidence>
<dbReference type="OrthoDB" id="5395161at2"/>
<dbReference type="EMBL" id="FUWR01000001">
    <property type="protein sequence ID" value="SJZ37505.1"/>
    <property type="molecule type" value="Genomic_DNA"/>
</dbReference>
<dbReference type="Proteomes" id="UP000190102">
    <property type="component" value="Unassembled WGS sequence"/>
</dbReference>
<feature type="transmembrane region" description="Helical" evidence="1">
    <location>
        <begin position="128"/>
        <end position="150"/>
    </location>
</feature>
<feature type="transmembrane region" description="Helical" evidence="1">
    <location>
        <begin position="6"/>
        <end position="25"/>
    </location>
</feature>
<dbReference type="AlphaFoldDB" id="A0A1T4K5C0"/>
<keyword evidence="3" id="KW-1185">Reference proteome</keyword>
<feature type="transmembrane region" description="Helical" evidence="1">
    <location>
        <begin position="162"/>
        <end position="182"/>
    </location>
</feature>
<reference evidence="3" key="1">
    <citation type="submission" date="2017-02" db="EMBL/GenBank/DDBJ databases">
        <authorList>
            <person name="Varghese N."/>
            <person name="Submissions S."/>
        </authorList>
    </citation>
    <scope>NUCLEOTIDE SEQUENCE [LARGE SCALE GENOMIC DNA]</scope>
    <source>
        <strain evidence="3">ATCC BAA-34</strain>
    </source>
</reference>
<keyword evidence="1" id="KW-1133">Transmembrane helix</keyword>
<feature type="transmembrane region" description="Helical" evidence="1">
    <location>
        <begin position="100"/>
        <end position="122"/>
    </location>
</feature>
<proteinExistence type="predicted"/>
<keyword evidence="1" id="KW-0472">Membrane</keyword>
<feature type="transmembrane region" description="Helical" evidence="1">
    <location>
        <begin position="71"/>
        <end position="88"/>
    </location>
</feature>
<keyword evidence="1" id="KW-0812">Transmembrane</keyword>
<sequence>MDLNIALWVGGTLFSLGIFAVKTGAGLGYGQVSRKGIALTLGLYLLLFELIALLAERLLKLLEPLLKGGPWLHGVMALGMILWGGWLVRKPGTACTPGSSLALLIPCPVCLTAMTFSTWTALHSLPLLPWAVGVVLGISFTVMTLLVMLLTQSGKSEGSIPALGLAMITIGLYFIASLFLPAKVEQAKGMYGSFLKELQPAAAGGNNSQTLLLVILLAAALLAGFFMRKGDTK</sequence>
<dbReference type="InterPro" id="IPR017199">
    <property type="entry name" value="UCP037409_transporter"/>
</dbReference>
<dbReference type="STRING" id="115783.SAMN02745119_00317"/>
<protein>
    <submittedName>
        <fullName evidence="2">Predicted transporter</fullName>
    </submittedName>
</protein>
<accession>A0A1T4K5C0</accession>